<dbReference type="InterPro" id="IPR001611">
    <property type="entry name" value="Leu-rich_rpt"/>
</dbReference>
<comment type="caution">
    <text evidence="11">The sequence shown here is derived from an EMBL/GenBank/DDBJ whole genome shotgun (WGS) entry which is preliminary data.</text>
</comment>
<evidence type="ECO:0000313" key="11">
    <source>
        <dbReference type="EMBL" id="KAF0759705.1"/>
    </source>
</evidence>
<evidence type="ECO:0000256" key="1">
    <source>
        <dbReference type="ARBA" id="ARBA00004642"/>
    </source>
</evidence>
<organism evidence="11 12">
    <name type="scientific">Aphis craccivora</name>
    <name type="common">Cowpea aphid</name>
    <dbReference type="NCBI Taxonomy" id="307492"/>
    <lineage>
        <taxon>Eukaryota</taxon>
        <taxon>Metazoa</taxon>
        <taxon>Ecdysozoa</taxon>
        <taxon>Arthropoda</taxon>
        <taxon>Hexapoda</taxon>
        <taxon>Insecta</taxon>
        <taxon>Pterygota</taxon>
        <taxon>Neoptera</taxon>
        <taxon>Paraneoptera</taxon>
        <taxon>Hemiptera</taxon>
        <taxon>Sternorrhyncha</taxon>
        <taxon>Aphidomorpha</taxon>
        <taxon>Aphidoidea</taxon>
        <taxon>Aphididae</taxon>
        <taxon>Aphidini</taxon>
        <taxon>Aphis</taxon>
        <taxon>Aphis</taxon>
    </lineage>
</organism>
<dbReference type="SMART" id="SM00804">
    <property type="entry name" value="TAP_C"/>
    <property type="match status" value="1"/>
</dbReference>
<dbReference type="SUPFAM" id="SSF52058">
    <property type="entry name" value="L domain-like"/>
    <property type="match status" value="2"/>
</dbReference>
<feature type="compositionally biased region" description="Low complexity" evidence="8">
    <location>
        <begin position="728"/>
        <end position="740"/>
    </location>
</feature>
<dbReference type="InterPro" id="IPR002075">
    <property type="entry name" value="NTF2_dom"/>
</dbReference>
<evidence type="ECO:0000256" key="4">
    <source>
        <dbReference type="ARBA" id="ARBA00022614"/>
    </source>
</evidence>
<dbReference type="SUPFAM" id="SSF54928">
    <property type="entry name" value="RNA-binding domain, RBD"/>
    <property type="match status" value="1"/>
</dbReference>
<dbReference type="InterPro" id="IPR005637">
    <property type="entry name" value="TAP_C_dom"/>
</dbReference>
<keyword evidence="5" id="KW-0677">Repeat</keyword>
<evidence type="ECO:0000259" key="10">
    <source>
        <dbReference type="PROSITE" id="PS51281"/>
    </source>
</evidence>
<keyword evidence="12" id="KW-1185">Reference proteome</keyword>
<keyword evidence="4" id="KW-0433">Leucine-rich repeat</keyword>
<keyword evidence="3" id="KW-0813">Transport</keyword>
<evidence type="ECO:0000256" key="8">
    <source>
        <dbReference type="SAM" id="MobiDB-lite"/>
    </source>
</evidence>
<dbReference type="GO" id="GO:0016973">
    <property type="term" value="P:poly(A)+ mRNA export from nucleus"/>
    <property type="evidence" value="ECO:0007669"/>
    <property type="project" value="TreeGrafter"/>
</dbReference>
<proteinExistence type="inferred from homology"/>
<evidence type="ECO:0000256" key="6">
    <source>
        <dbReference type="ARBA" id="ARBA00022816"/>
    </source>
</evidence>
<dbReference type="InterPro" id="IPR032710">
    <property type="entry name" value="NTF2-like_dom_sf"/>
</dbReference>
<dbReference type="PROSITE" id="PS51281">
    <property type="entry name" value="TAP_C"/>
    <property type="match status" value="1"/>
</dbReference>
<feature type="compositionally biased region" description="Low complexity" evidence="8">
    <location>
        <begin position="60"/>
        <end position="75"/>
    </location>
</feature>
<dbReference type="SUPFAM" id="SSF46934">
    <property type="entry name" value="UBA-like"/>
    <property type="match status" value="1"/>
</dbReference>
<dbReference type="GO" id="GO:0003723">
    <property type="term" value="F:RNA binding"/>
    <property type="evidence" value="ECO:0007669"/>
    <property type="project" value="InterPro"/>
</dbReference>
<keyword evidence="7" id="KW-0539">Nucleus</keyword>
<dbReference type="Gene3D" id="1.10.8.10">
    <property type="entry name" value="DNA helicase RuvA subunit, C-terminal domain"/>
    <property type="match status" value="1"/>
</dbReference>
<dbReference type="PROSITE" id="PS51450">
    <property type="entry name" value="LRR"/>
    <property type="match status" value="2"/>
</dbReference>
<comment type="similarity">
    <text evidence="2">Belongs to the NXF family.</text>
</comment>
<feature type="region of interest" description="Disordered" evidence="8">
    <location>
        <begin position="715"/>
        <end position="740"/>
    </location>
</feature>
<dbReference type="InterPro" id="IPR009060">
    <property type="entry name" value="UBA-like_sf"/>
</dbReference>
<evidence type="ECO:0000256" key="7">
    <source>
        <dbReference type="ARBA" id="ARBA00023242"/>
    </source>
</evidence>
<gene>
    <name evidence="11" type="ORF">FWK35_00010940</name>
</gene>
<dbReference type="InterPro" id="IPR057125">
    <property type="entry name" value="NXF1/2/3/5-like_LRR"/>
</dbReference>
<dbReference type="FunFam" id="1.10.8.10:FF:000018">
    <property type="entry name" value="Nuclear RNA export factor 1"/>
    <property type="match status" value="1"/>
</dbReference>
<feature type="region of interest" description="Disordered" evidence="8">
    <location>
        <begin position="39"/>
        <end position="100"/>
    </location>
</feature>
<dbReference type="PANTHER" id="PTHR10662">
    <property type="entry name" value="NUCLEAR RNA EXPORT FACTOR"/>
    <property type="match status" value="1"/>
</dbReference>
<evidence type="ECO:0000256" key="3">
    <source>
        <dbReference type="ARBA" id="ARBA00022448"/>
    </source>
</evidence>
<dbReference type="PROSITE" id="PS50177">
    <property type="entry name" value="NTF2_DOMAIN"/>
    <property type="match status" value="2"/>
</dbReference>
<dbReference type="Gene3D" id="3.30.70.330">
    <property type="match status" value="2"/>
</dbReference>
<dbReference type="GO" id="GO:0005737">
    <property type="term" value="C:cytoplasm"/>
    <property type="evidence" value="ECO:0007669"/>
    <property type="project" value="InterPro"/>
</dbReference>
<reference evidence="11 12" key="1">
    <citation type="submission" date="2019-08" db="EMBL/GenBank/DDBJ databases">
        <title>Whole genome of Aphis craccivora.</title>
        <authorList>
            <person name="Voronova N.V."/>
            <person name="Shulinski R.S."/>
            <person name="Bandarenka Y.V."/>
            <person name="Zhorov D.G."/>
            <person name="Warner D."/>
        </authorList>
    </citation>
    <scope>NUCLEOTIDE SEQUENCE [LARGE SCALE GENOMIC DNA]</scope>
    <source>
        <strain evidence="11">180601</strain>
        <tissue evidence="11">Whole Body</tissue>
    </source>
</reference>
<evidence type="ECO:0000313" key="12">
    <source>
        <dbReference type="Proteomes" id="UP000478052"/>
    </source>
</evidence>
<dbReference type="InterPro" id="IPR018222">
    <property type="entry name" value="Nuclear_transport_factor_2_euk"/>
</dbReference>
<feature type="non-terminal residue" evidence="11">
    <location>
        <position position="1"/>
    </location>
</feature>
<dbReference type="Gene3D" id="3.10.450.50">
    <property type="match status" value="3"/>
</dbReference>
<evidence type="ECO:0000259" key="9">
    <source>
        <dbReference type="PROSITE" id="PS50177"/>
    </source>
</evidence>
<feature type="domain" description="TAP-C" evidence="10">
    <location>
        <begin position="1428"/>
        <end position="1480"/>
    </location>
</feature>
<dbReference type="Pfam" id="PF24048">
    <property type="entry name" value="LRR_NXF1-5"/>
    <property type="match status" value="2"/>
</dbReference>
<name>A0A6G0YPU5_APHCR</name>
<dbReference type="EMBL" id="VUJU01002910">
    <property type="protein sequence ID" value="KAF0759705.1"/>
    <property type="molecule type" value="Genomic_DNA"/>
</dbReference>
<dbReference type="InterPro" id="IPR012677">
    <property type="entry name" value="Nucleotide-bd_a/b_plait_sf"/>
</dbReference>
<evidence type="ECO:0000256" key="2">
    <source>
        <dbReference type="ARBA" id="ARBA00009285"/>
    </source>
</evidence>
<dbReference type="InterPro" id="IPR035979">
    <property type="entry name" value="RBD_domain_sf"/>
</dbReference>
<dbReference type="CDD" id="cd14342">
    <property type="entry name" value="UBA_TAP-C"/>
    <property type="match status" value="1"/>
</dbReference>
<feature type="domain" description="NTF2" evidence="9">
    <location>
        <begin position="1112"/>
        <end position="1264"/>
    </location>
</feature>
<dbReference type="Gene3D" id="3.80.10.10">
    <property type="entry name" value="Ribonuclease Inhibitor"/>
    <property type="match status" value="2"/>
</dbReference>
<feature type="compositionally biased region" description="Pro residues" evidence="8">
    <location>
        <begin position="83"/>
        <end position="93"/>
    </location>
</feature>
<protein>
    <submittedName>
        <fullName evidence="11">Nuclear RNA export factor 1-like</fullName>
    </submittedName>
</protein>
<dbReference type="Proteomes" id="UP000478052">
    <property type="component" value="Unassembled WGS sequence"/>
</dbReference>
<comment type="subcellular location">
    <subcellularLocation>
        <location evidence="1">Nucleus</location>
        <location evidence="1">Nucleoplasm</location>
    </subcellularLocation>
</comment>
<dbReference type="InterPro" id="IPR032675">
    <property type="entry name" value="LRR_dom_sf"/>
</dbReference>
<dbReference type="Pfam" id="PF22602">
    <property type="entry name" value="NXF_NTF2"/>
    <property type="match status" value="2"/>
</dbReference>
<accession>A0A6G0YPU5</accession>
<dbReference type="PANTHER" id="PTHR10662:SF22">
    <property type="entry name" value="NUCLEAR RNA EXPORT FACTOR 1"/>
    <property type="match status" value="1"/>
</dbReference>
<sequence length="1480" mass="168463">CVCVCVCVSLTYRHRARFSLVRTPSLTCATVWPTCSSVVDGRTPTTAADAMPTVEDKPMPTAANDPTPTAADDPTSTSEDNPMPAPEDNPMPTPADGSTHSIRRLRTTTSVHVNSQHDNFTSRPKIIQRGRSNPYPKNYNQKVSFKAYNYENKIIKNNWYNKSYLDQNKFDGRPSKYNIPSKTNFCQRNPSNGSNGNFKKSSCIVDRSISGWYLVLVTNAEEFDEVLKKIELLISPLIFYPYDKRFSENTLKFLVDNYKVAVALCNTSYKITLRDDRKVLPYSPKRRISSLIPVSSEVREKIIEAVATRYDPRTKSLDLSKFHAYSIFTDNQLFVPLNRPAVLLATLNIAAQHTKHNLYHLNLAKNYIYLGDGLVWIRRLFPELKVLVLADNKFTDLNKLKSLSGYTIEVLTLSKNPVCVTMDKNCYIRNVQKLFPMLIKLDELDFPSLTIVDSKLKMPINLGNSYPIQQFSSNLVQSNPVMTLVELFLAKYYEQYDNKVSRQMISEAYHDNATFSLSSCLLKSCVHGKENIINILEKLPKTKHDLGSFIIDVPFASSTIIQVVVNGVFAEEFNENHNNQESTKRFYIFKPSTTNYPSNSNSFKTKMLIEDTLPDVLSTLCSKTAISNCLSSEYQQDSLLSKQFSPLSQTIDTQSTSTFQTSVFQHLQSSYQQQHFPGLPLTTSTVSMLSNSQQLNSLCPSSSAKLTFPVPNTKPIEPALSPTSTKIHLNSSNNHNENSKNELLMIKRFSNESGMNDKWSKNERYNEYDDRNTRPSTRGFDRYSDRHGYKKQVTFKANNSGGNKYRKSWDCKIDLVRDQLDSEFSFRNGPLRNNARRRSFPERNLERGGHCNFRNLRSLKESSTGWYSVANVEDSDDKQYFDNALRFLVDDYKVAKALHNTSHKIKQRDGRKVLLYVPPRGPISFTPISNEVREKMIEAMATRYNPSTKSLDLSLFTDNQLFVPLNRPAVLLAALNIVAQHTKHDLYGLSLENNHIYLGEGLVWIRRLFPELKVLDLAGNKFSDLKELKCLSGYNIEVLNLQGNPLCDTVDKERYKWELQQFFPMLIKLDNLELPSRYSTIGTKFKMPIHLGNCYPIPEGHNPELPNPVMSLVESFLSQYYERYDNQVSRQMVSEAYHENATFTLSSILLFKNVKGSLSQYLPESRNFLKTDRHKHEKRRYLHKGKENIINFLDKLPKSKHDLGSFIVDVPLANAAMVQIVLNGVFAEDFEETNYRHVFRSFSRTFCIVPVGSGWRIISDMLFVTIVNEELLLESSKRFHAFKPKLMSSKRINSNGNSIQNLTMFMEDTDEMTGMKLSSSYQHPSTSSYSPISFQQPTFSSYQPSSMTAPVNPQGQSPYQGSLPTSIPQIQQMAPAATVNFQPDSQQQSTTSFNMSTKILPSTSAYLAVNQLSTEVPINLINDVNANNNKMSMIKSFSNESGMNNEWAKKCLEDNGWDYAKAATCFLELQDKIPPAAFIH</sequence>
<dbReference type="GO" id="GO:0005654">
    <property type="term" value="C:nucleoplasm"/>
    <property type="evidence" value="ECO:0007669"/>
    <property type="project" value="UniProtKB-SubCell"/>
</dbReference>
<dbReference type="InterPro" id="IPR030217">
    <property type="entry name" value="NXF_fam"/>
</dbReference>
<feature type="region of interest" description="Disordered" evidence="8">
    <location>
        <begin position="1340"/>
        <end position="1362"/>
    </location>
</feature>
<dbReference type="Pfam" id="PF03943">
    <property type="entry name" value="TAP_C"/>
    <property type="match status" value="1"/>
</dbReference>
<dbReference type="Pfam" id="PF09162">
    <property type="entry name" value="Tap-RNA_bind"/>
    <property type="match status" value="2"/>
</dbReference>
<keyword evidence="6" id="KW-0509">mRNA transport</keyword>
<feature type="domain" description="NTF2" evidence="9">
    <location>
        <begin position="484"/>
        <end position="605"/>
    </location>
</feature>
<dbReference type="InterPro" id="IPR015245">
    <property type="entry name" value="Tap_RNA-bd"/>
</dbReference>
<evidence type="ECO:0000256" key="5">
    <source>
        <dbReference type="ARBA" id="ARBA00022737"/>
    </source>
</evidence>
<dbReference type="SUPFAM" id="SSF54427">
    <property type="entry name" value="NTF2-like"/>
    <property type="match status" value="2"/>
</dbReference>
<dbReference type="OrthoDB" id="25872at2759"/>